<evidence type="ECO:0000313" key="11">
    <source>
        <dbReference type="EMBL" id="WZN64019.1"/>
    </source>
</evidence>
<evidence type="ECO:0000256" key="9">
    <source>
        <dbReference type="SAM" id="MobiDB-lite"/>
    </source>
</evidence>
<keyword evidence="7 10" id="KW-0472">Membrane</keyword>
<evidence type="ECO:0000256" key="10">
    <source>
        <dbReference type="SAM" id="Phobius"/>
    </source>
</evidence>
<keyword evidence="4" id="KW-0653">Protein transport</keyword>
<evidence type="ECO:0000256" key="4">
    <source>
        <dbReference type="ARBA" id="ARBA00022927"/>
    </source>
</evidence>
<dbReference type="Gene3D" id="1.20.5.3310">
    <property type="match status" value="1"/>
</dbReference>
<dbReference type="PRINTS" id="PR01506">
    <property type="entry name" value="TATBPROTEIN"/>
</dbReference>
<feature type="transmembrane region" description="Helical" evidence="10">
    <location>
        <begin position="58"/>
        <end position="78"/>
    </location>
</feature>
<keyword evidence="6" id="KW-0811">Translocation</keyword>
<keyword evidence="12" id="KW-1185">Reference proteome</keyword>
<dbReference type="Proteomes" id="UP001472866">
    <property type="component" value="Chromosome 08"/>
</dbReference>
<reference evidence="11 12" key="1">
    <citation type="submission" date="2024-03" db="EMBL/GenBank/DDBJ databases">
        <title>Complete genome sequence of the green alga Chloropicon roscoffensis RCC1871.</title>
        <authorList>
            <person name="Lemieux C."/>
            <person name="Pombert J.-F."/>
            <person name="Otis C."/>
            <person name="Turmel M."/>
        </authorList>
    </citation>
    <scope>NUCLEOTIDE SEQUENCE [LARGE SCALE GENOMIC DNA]</scope>
    <source>
        <strain evidence="11 12">RCC1871</strain>
    </source>
</reference>
<dbReference type="PANTHER" id="PTHR33162:SF1">
    <property type="entry name" value="SEC-INDEPENDENT PROTEIN TRANSLOCASE PROTEIN TATA, CHLOROPLASTIC"/>
    <property type="match status" value="1"/>
</dbReference>
<dbReference type="AlphaFoldDB" id="A0AAX4PCX8"/>
<dbReference type="EMBL" id="CP151508">
    <property type="protein sequence ID" value="WZN64019.1"/>
    <property type="molecule type" value="Genomic_DNA"/>
</dbReference>
<dbReference type="PANTHER" id="PTHR33162">
    <property type="entry name" value="SEC-INDEPENDENT PROTEIN TRANSLOCASE PROTEIN TATA, CHLOROPLASTIC"/>
    <property type="match status" value="1"/>
</dbReference>
<organism evidence="11 12">
    <name type="scientific">Chloropicon roscoffensis</name>
    <dbReference type="NCBI Taxonomy" id="1461544"/>
    <lineage>
        <taxon>Eukaryota</taxon>
        <taxon>Viridiplantae</taxon>
        <taxon>Chlorophyta</taxon>
        <taxon>Chloropicophyceae</taxon>
        <taxon>Chloropicales</taxon>
        <taxon>Chloropicaceae</taxon>
        <taxon>Chloropicon</taxon>
    </lineage>
</organism>
<proteinExistence type="inferred from homology"/>
<keyword evidence="5 10" id="KW-1133">Transmembrane helix</keyword>
<dbReference type="GO" id="GO:0043953">
    <property type="term" value="P:protein transport by the Tat complex"/>
    <property type="evidence" value="ECO:0007669"/>
    <property type="project" value="InterPro"/>
</dbReference>
<feature type="compositionally biased region" description="Acidic residues" evidence="9">
    <location>
        <begin position="117"/>
        <end position="130"/>
    </location>
</feature>
<dbReference type="Pfam" id="PF02416">
    <property type="entry name" value="TatA_B_E"/>
    <property type="match status" value="1"/>
</dbReference>
<evidence type="ECO:0000256" key="7">
    <source>
        <dbReference type="ARBA" id="ARBA00023136"/>
    </source>
</evidence>
<feature type="region of interest" description="Disordered" evidence="9">
    <location>
        <begin position="103"/>
        <end position="130"/>
    </location>
</feature>
<keyword evidence="2" id="KW-0813">Transport</keyword>
<comment type="function">
    <text evidence="8">Part of the twin-arginine translocation (Tat) system that transports large folded proteins containing a characteristic twin-arginine motif in their signal peptide across the thylakoid membrane. Involved in delta pH-dependent protein transport required for chloroplast development, especially thylakoid membrane formation. TATC and TATB mediate precursor recognition, whereas TATA facilitates translocation.</text>
</comment>
<evidence type="ECO:0000256" key="6">
    <source>
        <dbReference type="ARBA" id="ARBA00023010"/>
    </source>
</evidence>
<evidence type="ECO:0000313" key="12">
    <source>
        <dbReference type="Proteomes" id="UP001472866"/>
    </source>
</evidence>
<evidence type="ECO:0000256" key="3">
    <source>
        <dbReference type="ARBA" id="ARBA00022692"/>
    </source>
</evidence>
<accession>A0AAX4PCX8</accession>
<feature type="region of interest" description="Disordered" evidence="9">
    <location>
        <begin position="1"/>
        <end position="50"/>
    </location>
</feature>
<dbReference type="HAMAP" id="MF_00236">
    <property type="entry name" value="TatA_E"/>
    <property type="match status" value="1"/>
</dbReference>
<keyword evidence="3 10" id="KW-0812">Transmembrane</keyword>
<gene>
    <name evidence="11" type="ORF">HKI87_08g55730</name>
</gene>
<evidence type="ECO:0000256" key="5">
    <source>
        <dbReference type="ARBA" id="ARBA00022989"/>
    </source>
</evidence>
<evidence type="ECO:0000256" key="2">
    <source>
        <dbReference type="ARBA" id="ARBA00022448"/>
    </source>
</evidence>
<sequence>MRSMGAMRLNSGRQAGGLLASRVRDPGHLLHRGARRHTTPGTPRTTPRRHRQVAARGLFGLGLPELVVIGGVAVLLFGPSKIPELGKTLGKTVRGLQDAAQEFKEELDEELAREPEPEPEDAGQEPEDEG</sequence>
<name>A0AAX4PCX8_9CHLO</name>
<protein>
    <submittedName>
        <fullName evidence="11">Sec-independent protein translocase protein TatA</fullName>
    </submittedName>
</protein>
<dbReference type="GO" id="GO:0009535">
    <property type="term" value="C:chloroplast thylakoid membrane"/>
    <property type="evidence" value="ECO:0007669"/>
    <property type="project" value="UniProtKB-SubCell"/>
</dbReference>
<dbReference type="NCBIfam" id="NF011429">
    <property type="entry name" value="PRK14857.1"/>
    <property type="match status" value="1"/>
</dbReference>
<dbReference type="InterPro" id="IPR006312">
    <property type="entry name" value="TatA/E"/>
</dbReference>
<dbReference type="GO" id="GO:0006886">
    <property type="term" value="P:intracellular protein transport"/>
    <property type="evidence" value="ECO:0007669"/>
    <property type="project" value="UniProtKB-ARBA"/>
</dbReference>
<evidence type="ECO:0000256" key="8">
    <source>
        <dbReference type="ARBA" id="ARBA00025340"/>
    </source>
</evidence>
<evidence type="ECO:0000256" key="1">
    <source>
        <dbReference type="ARBA" id="ARBA00004581"/>
    </source>
</evidence>
<dbReference type="NCBIfam" id="TIGR01411">
    <property type="entry name" value="tatAE"/>
    <property type="match status" value="1"/>
</dbReference>
<comment type="subcellular location">
    <subcellularLocation>
        <location evidence="1">Plastid</location>
        <location evidence="1">Chloroplast thylakoid membrane</location>
        <topology evidence="1">Single-pass membrane protein</topology>
    </subcellularLocation>
</comment>
<dbReference type="InterPro" id="IPR003369">
    <property type="entry name" value="TatA/B/E"/>
</dbReference>
<feature type="compositionally biased region" description="Basic residues" evidence="9">
    <location>
        <begin position="29"/>
        <end position="38"/>
    </location>
</feature>